<reference evidence="1 2" key="1">
    <citation type="submission" date="2015-07" db="EMBL/GenBank/DDBJ databases">
        <authorList>
            <consortium name="Pathogen Informatics"/>
        </authorList>
    </citation>
    <scope>NUCLEOTIDE SEQUENCE [LARGE SCALE GENOMIC DNA]</scope>
    <source>
        <strain evidence="1 2">A316</strain>
    </source>
</reference>
<proteinExistence type="predicted"/>
<dbReference type="EMBL" id="CWQY01000034">
    <property type="protein sequence ID" value="CSD18561.1"/>
    <property type="molecule type" value="Genomic_DNA"/>
</dbReference>
<accession>A0A656ALJ0</accession>
<evidence type="ECO:0000313" key="1">
    <source>
        <dbReference type="EMBL" id="CSD18561.1"/>
    </source>
</evidence>
<gene>
    <name evidence="1" type="ORF">ERS013200_03463</name>
</gene>
<dbReference type="Proteomes" id="UP000041770">
    <property type="component" value="Unassembled WGS sequence"/>
</dbReference>
<organism evidence="1 2">
    <name type="scientific">Vibrio cholerae</name>
    <dbReference type="NCBI Taxonomy" id="666"/>
    <lineage>
        <taxon>Bacteria</taxon>
        <taxon>Pseudomonadati</taxon>
        <taxon>Pseudomonadota</taxon>
        <taxon>Gammaproteobacteria</taxon>
        <taxon>Vibrionales</taxon>
        <taxon>Vibrionaceae</taxon>
        <taxon>Vibrio</taxon>
    </lineage>
</organism>
<name>A0A656ALJ0_VIBCL</name>
<protein>
    <submittedName>
        <fullName evidence="1">Uncharacterized protein</fullName>
    </submittedName>
</protein>
<evidence type="ECO:0000313" key="2">
    <source>
        <dbReference type="Proteomes" id="UP000041770"/>
    </source>
</evidence>
<dbReference type="AlphaFoldDB" id="A0A656ALJ0"/>
<sequence>MVASRHSCISCVRLGSKVLSKQAKLINRQAAPHVNGVVCTYKGIGSKTLDS</sequence>